<feature type="domain" description="C2H2-type" evidence="9">
    <location>
        <begin position="330"/>
        <end position="357"/>
    </location>
</feature>
<feature type="domain" description="C2H2-type" evidence="9">
    <location>
        <begin position="414"/>
        <end position="441"/>
    </location>
</feature>
<evidence type="ECO:0000256" key="8">
    <source>
        <dbReference type="PROSITE-ProRule" id="PRU00042"/>
    </source>
</evidence>
<name>A0ABM1TWQ5_MICOH</name>
<feature type="domain" description="C2H2-type" evidence="9">
    <location>
        <begin position="302"/>
        <end position="329"/>
    </location>
</feature>
<evidence type="ECO:0000313" key="11">
    <source>
        <dbReference type="Proteomes" id="UP000694915"/>
    </source>
</evidence>
<accession>A0ABM1TWQ5</accession>
<dbReference type="PANTHER" id="PTHR14003:SF23">
    <property type="entry name" value="ZINC FINGER PROTEIN 143"/>
    <property type="match status" value="1"/>
</dbReference>
<evidence type="ECO:0000256" key="4">
    <source>
        <dbReference type="ARBA" id="ARBA00022771"/>
    </source>
</evidence>
<dbReference type="CDD" id="cd07765">
    <property type="entry name" value="KRAB_A-box"/>
    <property type="match status" value="1"/>
</dbReference>
<keyword evidence="6" id="KW-0238">DNA-binding</keyword>
<dbReference type="SMART" id="SM00355">
    <property type="entry name" value="ZnF_C2H2"/>
    <property type="match status" value="8"/>
</dbReference>
<evidence type="ECO:0000259" key="10">
    <source>
        <dbReference type="PROSITE" id="PS50805"/>
    </source>
</evidence>
<evidence type="ECO:0000313" key="13">
    <source>
        <dbReference type="RefSeq" id="XP_026634168.1"/>
    </source>
</evidence>
<dbReference type="PANTHER" id="PTHR14003">
    <property type="entry name" value="TRANSCRIPTIONAL REPRESSOR PROTEIN YY"/>
    <property type="match status" value="1"/>
</dbReference>
<dbReference type="SMART" id="SM00349">
    <property type="entry name" value="KRAB"/>
    <property type="match status" value="1"/>
</dbReference>
<dbReference type="PROSITE" id="PS00028">
    <property type="entry name" value="ZINC_FINGER_C2H2_1"/>
    <property type="match status" value="8"/>
</dbReference>
<evidence type="ECO:0000256" key="7">
    <source>
        <dbReference type="ARBA" id="ARBA00023242"/>
    </source>
</evidence>
<dbReference type="PROSITE" id="PS50805">
    <property type="entry name" value="KRAB"/>
    <property type="match status" value="1"/>
</dbReference>
<sequence length="484" mass="56033">MAGSYFLSGQEGVQSLFLRWKVRAEQREEVTTSSVRTSQGLLTFGAVALDFSQEEWEYLDSTQRALYIDVMLENYSNLVFVENHCVCGKYENVLDQDSNYIICQHVNIQEKSYKYNQLGKMLHESSQCTPYDTNDSAENCSIYTCGNHRDASTDSSNLNRRKSVHTGEELFKYEDCGKCLCSNNSLNPSIHTIKIENKYTESDKLLGSAHRLVQQRIYSGDKAHNCGKCCSSLSTHERLHIGEKPWTCKECGKSFKWLSHLKTHCRIHTGEKPYKCKECGKCFSQLSKLKNHNRIHTGEKPYKCKECGKAFTHCTALSTHQKIHTGKKPYACKDCGKSFYLLSRLKEHYRVHTGEKPYKCNECGKFFHWLSNLKRHSRIHTGEKPYKCGECDKSFNHCSSLKAHQKIHAGVKSFKCEECGKSFYWLSNLKTHYRIHTGEKPYKCDECDKSFSQRSLLTRHNKIHTRKKYEYEKLMSDSEPQSWS</sequence>
<keyword evidence="5" id="KW-0862">Zinc</keyword>
<keyword evidence="3" id="KW-0677">Repeat</keyword>
<dbReference type="Gene3D" id="3.30.160.60">
    <property type="entry name" value="Classic Zinc Finger"/>
    <property type="match status" value="9"/>
</dbReference>
<keyword evidence="7" id="KW-0539">Nucleus</keyword>
<protein>
    <submittedName>
        <fullName evidence="12 13">Zinc finger protein 66 isoform X1</fullName>
    </submittedName>
</protein>
<keyword evidence="4 8" id="KW-0863">Zinc-finger</keyword>
<evidence type="ECO:0000256" key="1">
    <source>
        <dbReference type="ARBA" id="ARBA00006991"/>
    </source>
</evidence>
<dbReference type="Gene3D" id="6.10.140.140">
    <property type="match status" value="1"/>
</dbReference>
<evidence type="ECO:0000259" key="9">
    <source>
        <dbReference type="PROSITE" id="PS50157"/>
    </source>
</evidence>
<gene>
    <name evidence="12 13" type="primary">LOC106144462</name>
</gene>
<dbReference type="InterPro" id="IPR013087">
    <property type="entry name" value="Znf_C2H2_type"/>
</dbReference>
<dbReference type="SUPFAM" id="SSF109640">
    <property type="entry name" value="KRAB domain (Kruppel-associated box)"/>
    <property type="match status" value="1"/>
</dbReference>
<dbReference type="RefSeq" id="XP_026634167.1">
    <property type="nucleotide sequence ID" value="XM_026778366.1"/>
</dbReference>
<evidence type="ECO:0000256" key="6">
    <source>
        <dbReference type="ARBA" id="ARBA00023125"/>
    </source>
</evidence>
<dbReference type="Pfam" id="PF00096">
    <property type="entry name" value="zf-C2H2"/>
    <property type="match status" value="3"/>
</dbReference>
<evidence type="ECO:0000256" key="5">
    <source>
        <dbReference type="ARBA" id="ARBA00022833"/>
    </source>
</evidence>
<dbReference type="InterPro" id="IPR036051">
    <property type="entry name" value="KRAB_dom_sf"/>
</dbReference>
<organism evidence="11 12">
    <name type="scientific">Microtus ochrogaster</name>
    <name type="common">Prairie vole</name>
    <dbReference type="NCBI Taxonomy" id="79684"/>
    <lineage>
        <taxon>Eukaryota</taxon>
        <taxon>Metazoa</taxon>
        <taxon>Chordata</taxon>
        <taxon>Craniata</taxon>
        <taxon>Vertebrata</taxon>
        <taxon>Euteleostomi</taxon>
        <taxon>Mammalia</taxon>
        <taxon>Eutheria</taxon>
        <taxon>Euarchontoglires</taxon>
        <taxon>Glires</taxon>
        <taxon>Rodentia</taxon>
        <taxon>Myomorpha</taxon>
        <taxon>Muroidea</taxon>
        <taxon>Cricetidae</taxon>
        <taxon>Arvicolinae</taxon>
        <taxon>Microtus</taxon>
    </lineage>
</organism>
<dbReference type="SUPFAM" id="SSF57667">
    <property type="entry name" value="beta-beta-alpha zinc fingers"/>
    <property type="match status" value="5"/>
</dbReference>
<keyword evidence="11" id="KW-1185">Reference proteome</keyword>
<evidence type="ECO:0000313" key="12">
    <source>
        <dbReference type="RefSeq" id="XP_026634167.1"/>
    </source>
</evidence>
<comment type="similarity">
    <text evidence="1">Belongs to the krueppel C2H2-type zinc-finger protein family.</text>
</comment>
<evidence type="ECO:0000256" key="2">
    <source>
        <dbReference type="ARBA" id="ARBA00022723"/>
    </source>
</evidence>
<keyword evidence="2" id="KW-0479">Metal-binding</keyword>
<reference evidence="12 13" key="1">
    <citation type="submission" date="2025-05" db="UniProtKB">
        <authorList>
            <consortium name="RefSeq"/>
        </authorList>
    </citation>
    <scope>IDENTIFICATION</scope>
</reference>
<feature type="domain" description="C2H2-type" evidence="9">
    <location>
        <begin position="442"/>
        <end position="469"/>
    </location>
</feature>
<feature type="domain" description="C2H2-type" evidence="9">
    <location>
        <begin position="274"/>
        <end position="301"/>
    </location>
</feature>
<feature type="domain" description="C2H2-type" evidence="9">
    <location>
        <begin position="386"/>
        <end position="413"/>
    </location>
</feature>
<evidence type="ECO:0000256" key="3">
    <source>
        <dbReference type="ARBA" id="ARBA00022737"/>
    </source>
</evidence>
<dbReference type="Proteomes" id="UP000694915">
    <property type="component" value="Unplaced"/>
</dbReference>
<feature type="domain" description="C2H2-type" evidence="9">
    <location>
        <begin position="246"/>
        <end position="273"/>
    </location>
</feature>
<dbReference type="GeneID" id="106144462"/>
<dbReference type="RefSeq" id="XP_026634168.1">
    <property type="nucleotide sequence ID" value="XM_026778367.1"/>
</dbReference>
<dbReference type="Pfam" id="PF01352">
    <property type="entry name" value="KRAB"/>
    <property type="match status" value="1"/>
</dbReference>
<dbReference type="InterPro" id="IPR036236">
    <property type="entry name" value="Znf_C2H2_sf"/>
</dbReference>
<dbReference type="PROSITE" id="PS50157">
    <property type="entry name" value="ZINC_FINGER_C2H2_2"/>
    <property type="match status" value="8"/>
</dbReference>
<feature type="domain" description="KRAB" evidence="10">
    <location>
        <begin position="42"/>
        <end position="113"/>
    </location>
</feature>
<feature type="domain" description="C2H2-type" evidence="9">
    <location>
        <begin position="358"/>
        <end position="385"/>
    </location>
</feature>
<dbReference type="InterPro" id="IPR001909">
    <property type="entry name" value="KRAB"/>
</dbReference>
<dbReference type="Pfam" id="PF13465">
    <property type="entry name" value="zf-H2C2_2"/>
    <property type="match status" value="2"/>
</dbReference>
<proteinExistence type="inferred from homology"/>